<dbReference type="InterPro" id="IPR025986">
    <property type="entry name" value="RPAP3-like_C"/>
</dbReference>
<reference evidence="14" key="1">
    <citation type="submission" date="2025-08" db="UniProtKB">
        <authorList>
            <consortium name="RefSeq"/>
        </authorList>
    </citation>
    <scope>IDENTIFICATION</scope>
</reference>
<evidence type="ECO:0000256" key="7">
    <source>
        <dbReference type="ARBA" id="ARBA00022846"/>
    </source>
</evidence>
<feature type="domain" description="RNA-polymerase II-associated protein 3-like C-terminal" evidence="11">
    <location>
        <begin position="92"/>
        <end position="180"/>
    </location>
</feature>
<keyword evidence="9" id="KW-0966">Cell projection</keyword>
<dbReference type="KEGG" id="osn:115230522"/>
<comment type="similarity">
    <text evidence="10">Belongs to the DNAAF19/PR46b family.</text>
</comment>
<keyword evidence="13" id="KW-1185">Reference proteome</keyword>
<evidence type="ECO:0000313" key="13">
    <source>
        <dbReference type="Proteomes" id="UP000515154"/>
    </source>
</evidence>
<dbReference type="Pfam" id="PF15867">
    <property type="entry name" value="Dynein_attach_N"/>
    <property type="match status" value="1"/>
</dbReference>
<evidence type="ECO:0000256" key="10">
    <source>
        <dbReference type="ARBA" id="ARBA00049986"/>
    </source>
</evidence>
<protein>
    <submittedName>
        <fullName evidence="14">Coiled-coil domain-containing protein 103-like</fullName>
    </submittedName>
</protein>
<proteinExistence type="inferred from homology"/>
<evidence type="ECO:0000256" key="1">
    <source>
        <dbReference type="ARBA" id="ARBA00004048"/>
    </source>
</evidence>
<dbReference type="GO" id="GO:0036159">
    <property type="term" value="P:inner dynein arm assembly"/>
    <property type="evidence" value="ECO:0007669"/>
    <property type="project" value="TreeGrafter"/>
</dbReference>
<evidence type="ECO:0000256" key="6">
    <source>
        <dbReference type="ARBA" id="ARBA00022794"/>
    </source>
</evidence>
<evidence type="ECO:0000256" key="5">
    <source>
        <dbReference type="ARBA" id="ARBA00022490"/>
    </source>
</evidence>
<keyword evidence="6" id="KW-0970">Cilium biogenesis/degradation</keyword>
<keyword evidence="8" id="KW-0969">Cilium</keyword>
<evidence type="ECO:0000256" key="2">
    <source>
        <dbReference type="ARBA" id="ARBA00004230"/>
    </source>
</evidence>
<evidence type="ECO:0000313" key="14">
    <source>
        <dbReference type="RefSeq" id="XP_029656541.1"/>
    </source>
</evidence>
<keyword evidence="7" id="KW-0282">Flagellum</keyword>
<evidence type="ECO:0000256" key="8">
    <source>
        <dbReference type="ARBA" id="ARBA00023069"/>
    </source>
</evidence>
<evidence type="ECO:0000256" key="9">
    <source>
        <dbReference type="ARBA" id="ARBA00023273"/>
    </source>
</evidence>
<dbReference type="RefSeq" id="XP_029656541.1">
    <property type="nucleotide sequence ID" value="XM_029800681.1"/>
</dbReference>
<dbReference type="GO" id="GO:0007368">
    <property type="term" value="P:determination of left/right symmetry"/>
    <property type="evidence" value="ECO:0007669"/>
    <property type="project" value="TreeGrafter"/>
</dbReference>
<evidence type="ECO:0000256" key="3">
    <source>
        <dbReference type="ARBA" id="ARBA00004496"/>
    </source>
</evidence>
<comment type="subunit">
    <text evidence="4">Homodimer.</text>
</comment>
<dbReference type="GO" id="GO:0036157">
    <property type="term" value="C:outer dynein arm"/>
    <property type="evidence" value="ECO:0007669"/>
    <property type="project" value="InterPro"/>
</dbReference>
<dbReference type="GO" id="GO:0005576">
    <property type="term" value="C:extracellular region"/>
    <property type="evidence" value="ECO:0007669"/>
    <property type="project" value="GOC"/>
</dbReference>
<accession>A0A6P7U6E3</accession>
<feature type="domain" description="Dynein attachment factor N-terminal" evidence="12">
    <location>
        <begin position="2"/>
        <end position="68"/>
    </location>
</feature>
<dbReference type="InterPro" id="IPR031733">
    <property type="entry name" value="Dynein_attach_N"/>
</dbReference>
<evidence type="ECO:0000259" key="12">
    <source>
        <dbReference type="Pfam" id="PF15867"/>
    </source>
</evidence>
<dbReference type="PANTHER" id="PTHR28572">
    <property type="entry name" value="COILED-COIL DOMAIN-CONTAINING PROTEIN 103"/>
    <property type="match status" value="1"/>
</dbReference>
<keyword evidence="5" id="KW-0963">Cytoplasm</keyword>
<dbReference type="Proteomes" id="UP000515154">
    <property type="component" value="Unplaced"/>
</dbReference>
<dbReference type="GO" id="GO:0003351">
    <property type="term" value="P:epithelial cilium movement involved in extracellular fluid movement"/>
    <property type="evidence" value="ECO:0007669"/>
    <property type="project" value="TreeGrafter"/>
</dbReference>
<gene>
    <name evidence="14" type="primary">LOC115230522</name>
</gene>
<dbReference type="PANTHER" id="PTHR28572:SF1">
    <property type="entry name" value="COILED-COIL DOMAIN-CONTAINING PROTEIN 103"/>
    <property type="match status" value="1"/>
</dbReference>
<organism evidence="13 14">
    <name type="scientific">Octopus sinensis</name>
    <name type="common">East Asian common octopus</name>
    <dbReference type="NCBI Taxonomy" id="2607531"/>
    <lineage>
        <taxon>Eukaryota</taxon>
        <taxon>Metazoa</taxon>
        <taxon>Spiralia</taxon>
        <taxon>Lophotrochozoa</taxon>
        <taxon>Mollusca</taxon>
        <taxon>Cephalopoda</taxon>
        <taxon>Coleoidea</taxon>
        <taxon>Octopodiformes</taxon>
        <taxon>Octopoda</taxon>
        <taxon>Incirrata</taxon>
        <taxon>Octopodidae</taxon>
        <taxon>Octopus</taxon>
    </lineage>
</organism>
<dbReference type="AlphaFoldDB" id="A0A6P7U6E3"/>
<sequence>MKKLDLELENMIEEERRYWEKNDAKLRAVEQRVGSYEEFRQMVLGAHLRPLDKKENISEIKQEGCKWNLLSCTRSKTGNSGETKRLLQQHQIKNVSHFMTCWKECSDEEKVQLVSQVGPVGIKKLFSTDLRFDFFDELVVTLDNHDYTEITFPVVIEILKVLSQCRGFRLVTSFMSPQTKHCCQSLFQKLSSSCINSETLRKLFELYSS</sequence>
<name>A0A6P7U6E3_9MOLL</name>
<evidence type="ECO:0000259" key="11">
    <source>
        <dbReference type="Pfam" id="PF13877"/>
    </source>
</evidence>
<comment type="function">
    <text evidence="1">Dynein-attachment factor required for cilia motility.</text>
</comment>
<comment type="subcellular location">
    <subcellularLocation>
        <location evidence="2">Cell projection</location>
        <location evidence="2">Cilium</location>
        <location evidence="2">Flagellum</location>
    </subcellularLocation>
    <subcellularLocation>
        <location evidence="3">Cytoplasm</location>
    </subcellularLocation>
</comment>
<evidence type="ECO:0000256" key="4">
    <source>
        <dbReference type="ARBA" id="ARBA00011738"/>
    </source>
</evidence>
<dbReference type="Pfam" id="PF13877">
    <property type="entry name" value="RPAP3_C"/>
    <property type="match status" value="1"/>
</dbReference>
<dbReference type="GO" id="GO:0031514">
    <property type="term" value="C:motile cilium"/>
    <property type="evidence" value="ECO:0007669"/>
    <property type="project" value="UniProtKB-SubCell"/>
</dbReference>
<dbReference type="InterPro" id="IPR042422">
    <property type="entry name" value="CC103"/>
</dbReference>